<keyword evidence="4 15" id="KW-1003">Cell membrane</keyword>
<dbReference type="AlphaFoldDB" id="A0A1S7LK58"/>
<dbReference type="Pfam" id="PF12156">
    <property type="entry name" value="ATPase-cat_bd"/>
    <property type="match status" value="1"/>
</dbReference>
<dbReference type="InterPro" id="IPR036163">
    <property type="entry name" value="HMA_dom_sf"/>
</dbReference>
<dbReference type="FunFam" id="2.70.150.10:FF:000020">
    <property type="entry name" value="Copper-exporting P-type ATPase A"/>
    <property type="match status" value="1"/>
</dbReference>
<keyword evidence="10" id="KW-0460">Magnesium</keyword>
<organism evidence="17">
    <name type="scientific">Magnetococcus massalia (strain MO-1)</name>
    <dbReference type="NCBI Taxonomy" id="451514"/>
    <lineage>
        <taxon>Bacteria</taxon>
        <taxon>Pseudomonadati</taxon>
        <taxon>Pseudomonadota</taxon>
        <taxon>Magnetococcia</taxon>
        <taxon>Magnetococcales</taxon>
        <taxon>Magnetococcaceae</taxon>
        <taxon>Magnetococcus</taxon>
    </lineage>
</organism>
<dbReference type="Gene3D" id="3.40.50.1000">
    <property type="entry name" value="HAD superfamily/HAD-like"/>
    <property type="match status" value="1"/>
</dbReference>
<evidence type="ECO:0000256" key="4">
    <source>
        <dbReference type="ARBA" id="ARBA00022475"/>
    </source>
</evidence>
<evidence type="ECO:0000256" key="11">
    <source>
        <dbReference type="ARBA" id="ARBA00022967"/>
    </source>
</evidence>
<dbReference type="GO" id="GO:0016887">
    <property type="term" value="F:ATP hydrolysis activity"/>
    <property type="evidence" value="ECO:0007669"/>
    <property type="project" value="InterPro"/>
</dbReference>
<keyword evidence="12 15" id="KW-1133">Transmembrane helix</keyword>
<evidence type="ECO:0000256" key="5">
    <source>
        <dbReference type="ARBA" id="ARBA00022553"/>
    </source>
</evidence>
<dbReference type="SUPFAM" id="SSF81660">
    <property type="entry name" value="Metal cation-transporting ATPase, ATP-binding domain N"/>
    <property type="match status" value="1"/>
</dbReference>
<dbReference type="Pfam" id="PF00702">
    <property type="entry name" value="Hydrolase"/>
    <property type="match status" value="1"/>
</dbReference>
<dbReference type="GO" id="GO:0043682">
    <property type="term" value="F:P-type divalent copper transporter activity"/>
    <property type="evidence" value="ECO:0007669"/>
    <property type="project" value="TreeGrafter"/>
</dbReference>
<dbReference type="SUPFAM" id="SSF81653">
    <property type="entry name" value="Calcium ATPase, transduction domain A"/>
    <property type="match status" value="1"/>
</dbReference>
<keyword evidence="7 15" id="KW-0479">Metal-binding</keyword>
<evidence type="ECO:0000256" key="1">
    <source>
        <dbReference type="ARBA" id="ARBA00004651"/>
    </source>
</evidence>
<keyword evidence="8 15" id="KW-0547">Nucleotide-binding</keyword>
<dbReference type="Gene3D" id="2.70.150.10">
    <property type="entry name" value="Calcium-transporting ATPase, cytoplasmic transduction domain A"/>
    <property type="match status" value="1"/>
</dbReference>
<dbReference type="InterPro" id="IPR044492">
    <property type="entry name" value="P_typ_ATPase_HD_dom"/>
</dbReference>
<dbReference type="CDD" id="cd00371">
    <property type="entry name" value="HMA"/>
    <property type="match status" value="1"/>
</dbReference>
<dbReference type="InterPro" id="IPR023214">
    <property type="entry name" value="HAD_sf"/>
</dbReference>
<dbReference type="InterPro" id="IPR027256">
    <property type="entry name" value="P-typ_ATPase_IB"/>
</dbReference>
<dbReference type="InterPro" id="IPR023299">
    <property type="entry name" value="ATPase_P-typ_cyto_dom_N"/>
</dbReference>
<evidence type="ECO:0000256" key="6">
    <source>
        <dbReference type="ARBA" id="ARBA00022692"/>
    </source>
</evidence>
<dbReference type="PROSITE" id="PS00154">
    <property type="entry name" value="ATPASE_E1_E2"/>
    <property type="match status" value="1"/>
</dbReference>
<keyword evidence="6 15" id="KW-0812">Transmembrane</keyword>
<keyword evidence="9 15" id="KW-0067">ATP-binding</keyword>
<dbReference type="GO" id="GO:0060003">
    <property type="term" value="P:copper ion export"/>
    <property type="evidence" value="ECO:0007669"/>
    <property type="project" value="UniProtKB-ARBA"/>
</dbReference>
<dbReference type="SUPFAM" id="SSF55008">
    <property type="entry name" value="HMA, heavy metal-associated domain"/>
    <property type="match status" value="1"/>
</dbReference>
<feature type="transmembrane region" description="Helical" evidence="15">
    <location>
        <begin position="282"/>
        <end position="300"/>
    </location>
</feature>
<protein>
    <submittedName>
        <fullName evidence="17">Heavy metal-translocating P-type ATPase</fullName>
        <ecNumber evidence="17">3.6.3.-</ecNumber>
    </submittedName>
</protein>
<evidence type="ECO:0000256" key="7">
    <source>
        <dbReference type="ARBA" id="ARBA00022723"/>
    </source>
</evidence>
<dbReference type="Gene3D" id="3.30.70.100">
    <property type="match status" value="1"/>
</dbReference>
<keyword evidence="17" id="KW-0378">Hydrolase</keyword>
<dbReference type="InterPro" id="IPR023298">
    <property type="entry name" value="ATPase_P-typ_TM_dom_sf"/>
</dbReference>
<dbReference type="PRINTS" id="PR00943">
    <property type="entry name" value="CUATPASE"/>
</dbReference>
<evidence type="ECO:0000256" key="8">
    <source>
        <dbReference type="ARBA" id="ARBA00022741"/>
    </source>
</evidence>
<accession>A0A1S7LK58</accession>
<feature type="transmembrane region" description="Helical" evidence="15">
    <location>
        <begin position="776"/>
        <end position="798"/>
    </location>
</feature>
<dbReference type="InterPro" id="IPR001757">
    <property type="entry name" value="P_typ_ATPase"/>
</dbReference>
<dbReference type="SFLD" id="SFLDS00003">
    <property type="entry name" value="Haloacid_Dehalogenase"/>
    <property type="match status" value="1"/>
</dbReference>
<comment type="subcellular location">
    <subcellularLocation>
        <location evidence="1">Cell membrane</location>
        <topology evidence="1">Multi-pass membrane protein</topology>
    </subcellularLocation>
</comment>
<keyword evidence="14 15" id="KW-0472">Membrane</keyword>
<dbReference type="NCBIfam" id="TIGR01525">
    <property type="entry name" value="ATPase-IB_hvy"/>
    <property type="match status" value="1"/>
</dbReference>
<reference evidence="17" key="1">
    <citation type="submission" date="2015-04" db="EMBL/GenBank/DDBJ databases">
        <authorList>
            <person name="Syromyatnikov M.Y."/>
            <person name="Popov V.N."/>
        </authorList>
    </citation>
    <scope>NUCLEOTIDE SEQUENCE</scope>
    <source>
        <strain evidence="17">MO-1</strain>
    </source>
</reference>
<sequence length="824" mass="89177">MSSSEQLPAPVEGVCYHCGLPIPESVDITLQHAGLDLHFCCVGCKTAFQLINDSGLLAFYLRRDPQESGNRPDEEAEGGLRVFDDPEYQQRVVRELTDGSQEVHLLLEGIHCAACVWLNEKVLSELPGVIKAQVNFSTHRATLQWRRDELPLSVILNAVRRIGYKAEPYDPESVENRHKKRDRDLLLRMAVAGFGAGNVMLMAVALYAGYFTGIEEQYKNFLHFLSLVIATPVVFFSGWPFFRGAINGLRVGRLNMDVPIALGAMTTYSYSVWVALTASGEVYFDSVTMFLFFLLTGRYLESGARRRAASATERLISMEPKTAVVVRDGETITLPIREVAVGEEVVVRPGTQIPLDGEILQGQSTLDESMLTGESLPISKGVGDRVAGGSMNIEGGLTIRVERLSSDSAIARIIRLVEASQASRPPIQTLADRIAGRFVAAILVLASITLVYWLMVDPSQALENTVALLIITCPCALGLATPAAIVVATGVASRQGLLIKGGEVLESLAKVSSVVLDKTGTLTGGEPQVVHIEAVAGVEVDALLAKAVTVERLSEHPMARAIIREAGRRELSPLTHEVTLKNHPGLGVEGHWEGHQLLVGRRAFIAQQSSFELPEEPDDGDLPVSWIGVADESRFLGWIGMADTPREDAPQAVAHIKQMGLDTLVLSGDREQVVQAMSQKVGVDHAIGELYPEDKVAKIAELQEQGTMVAMVGDGVNDAPALARADVALAVENASDVSMETADVVLLNPRLETAVDAIRLAQETMRVIRQNFTFSFLYNATVIPLAMMGMVLPVVAAITMPLSSLIVVGNAMRLNRLHQGKGGV</sequence>
<evidence type="ECO:0000256" key="10">
    <source>
        <dbReference type="ARBA" id="ARBA00022842"/>
    </source>
</evidence>
<dbReference type="NCBIfam" id="TIGR01494">
    <property type="entry name" value="ATPase_P-type"/>
    <property type="match status" value="1"/>
</dbReference>
<keyword evidence="3" id="KW-0813">Transport</keyword>
<evidence type="ECO:0000256" key="2">
    <source>
        <dbReference type="ARBA" id="ARBA00006024"/>
    </source>
</evidence>
<evidence type="ECO:0000256" key="9">
    <source>
        <dbReference type="ARBA" id="ARBA00022840"/>
    </source>
</evidence>
<evidence type="ECO:0000259" key="16">
    <source>
        <dbReference type="PROSITE" id="PS50846"/>
    </source>
</evidence>
<evidence type="ECO:0000256" key="15">
    <source>
        <dbReference type="RuleBase" id="RU362081"/>
    </source>
</evidence>
<dbReference type="SUPFAM" id="SSF81665">
    <property type="entry name" value="Calcium ATPase, transmembrane domain M"/>
    <property type="match status" value="1"/>
</dbReference>
<dbReference type="InterPro" id="IPR011017">
    <property type="entry name" value="TRASH_dom"/>
</dbReference>
<dbReference type="SMART" id="SM00746">
    <property type="entry name" value="TRASH"/>
    <property type="match status" value="1"/>
</dbReference>
<evidence type="ECO:0000313" key="17">
    <source>
        <dbReference type="EMBL" id="CRH06241.1"/>
    </source>
</evidence>
<dbReference type="GO" id="GO:0005886">
    <property type="term" value="C:plasma membrane"/>
    <property type="evidence" value="ECO:0007669"/>
    <property type="project" value="UniProtKB-SubCell"/>
</dbReference>
<comment type="similarity">
    <text evidence="2 15">Belongs to the cation transport ATPase (P-type) (TC 3.A.3) family. Type IB subfamily.</text>
</comment>
<dbReference type="Pfam" id="PF00122">
    <property type="entry name" value="E1-E2_ATPase"/>
    <property type="match status" value="1"/>
</dbReference>
<dbReference type="InterPro" id="IPR059000">
    <property type="entry name" value="ATPase_P-type_domA"/>
</dbReference>
<evidence type="ECO:0000256" key="12">
    <source>
        <dbReference type="ARBA" id="ARBA00022989"/>
    </source>
</evidence>
<evidence type="ECO:0000256" key="13">
    <source>
        <dbReference type="ARBA" id="ARBA00023065"/>
    </source>
</evidence>
<proteinExistence type="inferred from homology"/>
<dbReference type="Pfam" id="PF00403">
    <property type="entry name" value="HMA"/>
    <property type="match status" value="1"/>
</dbReference>
<dbReference type="SFLD" id="SFLDG00002">
    <property type="entry name" value="C1.7:_P-type_atpase_like"/>
    <property type="match status" value="1"/>
</dbReference>
<evidence type="ECO:0000256" key="14">
    <source>
        <dbReference type="ARBA" id="ARBA00023136"/>
    </source>
</evidence>
<keyword evidence="13" id="KW-0406">Ion transport</keyword>
<dbReference type="InterPro" id="IPR021993">
    <property type="entry name" value="ATPase-cat-bd"/>
</dbReference>
<dbReference type="PANTHER" id="PTHR43520">
    <property type="entry name" value="ATP7, ISOFORM B"/>
    <property type="match status" value="1"/>
</dbReference>
<dbReference type="InterPro" id="IPR018303">
    <property type="entry name" value="ATPase_P-typ_P_site"/>
</dbReference>
<feature type="domain" description="HMA" evidence="16">
    <location>
        <begin position="101"/>
        <end position="167"/>
    </location>
</feature>
<dbReference type="GO" id="GO:0005524">
    <property type="term" value="F:ATP binding"/>
    <property type="evidence" value="ECO:0007669"/>
    <property type="project" value="UniProtKB-UniRule"/>
</dbReference>
<dbReference type="PROSITE" id="PS50846">
    <property type="entry name" value="HMA_2"/>
    <property type="match status" value="1"/>
</dbReference>
<dbReference type="Gene3D" id="3.40.1110.10">
    <property type="entry name" value="Calcium-transporting ATPase, cytoplasmic domain N"/>
    <property type="match status" value="1"/>
</dbReference>
<dbReference type="InterPro" id="IPR036412">
    <property type="entry name" value="HAD-like_sf"/>
</dbReference>
<dbReference type="InterPro" id="IPR006121">
    <property type="entry name" value="HMA_dom"/>
</dbReference>
<dbReference type="GO" id="GO:0055070">
    <property type="term" value="P:copper ion homeostasis"/>
    <property type="evidence" value="ECO:0007669"/>
    <property type="project" value="TreeGrafter"/>
</dbReference>
<dbReference type="SFLD" id="SFLDF00027">
    <property type="entry name" value="p-type_atpase"/>
    <property type="match status" value="1"/>
</dbReference>
<dbReference type="NCBIfam" id="TIGR01511">
    <property type="entry name" value="ATPase-IB1_Cu"/>
    <property type="match status" value="1"/>
</dbReference>
<keyword evidence="5" id="KW-0597">Phosphoprotein</keyword>
<keyword evidence="11" id="KW-1278">Translocase</keyword>
<feature type="transmembrane region" description="Helical" evidence="15">
    <location>
        <begin position="467"/>
        <end position="492"/>
    </location>
</feature>
<dbReference type="PRINTS" id="PR00119">
    <property type="entry name" value="CATATPASE"/>
</dbReference>
<gene>
    <name evidence="17" type="primary">copA</name>
    <name evidence="17" type="ORF">MAGMO_2068</name>
</gene>
<dbReference type="InterPro" id="IPR008250">
    <property type="entry name" value="ATPase_P-typ_transduc_dom_A_sf"/>
</dbReference>
<feature type="transmembrane region" description="Helical" evidence="15">
    <location>
        <begin position="185"/>
        <end position="209"/>
    </location>
</feature>
<dbReference type="EMBL" id="LO017727">
    <property type="protein sequence ID" value="CRH06241.1"/>
    <property type="molecule type" value="Genomic_DNA"/>
</dbReference>
<dbReference type="GO" id="GO:0005507">
    <property type="term" value="F:copper ion binding"/>
    <property type="evidence" value="ECO:0007669"/>
    <property type="project" value="TreeGrafter"/>
</dbReference>
<name>A0A1S7LK58_MAGMO</name>
<dbReference type="SUPFAM" id="SSF56784">
    <property type="entry name" value="HAD-like"/>
    <property type="match status" value="1"/>
</dbReference>
<dbReference type="PANTHER" id="PTHR43520:SF5">
    <property type="entry name" value="CATION-TRANSPORTING P-TYPE ATPASE-RELATED"/>
    <property type="match status" value="1"/>
</dbReference>
<evidence type="ECO:0000256" key="3">
    <source>
        <dbReference type="ARBA" id="ARBA00022448"/>
    </source>
</evidence>
<feature type="transmembrane region" description="Helical" evidence="15">
    <location>
        <begin position="221"/>
        <end position="242"/>
    </location>
</feature>
<feature type="transmembrane region" description="Helical" evidence="15">
    <location>
        <begin position="434"/>
        <end position="455"/>
    </location>
</feature>
<dbReference type="EC" id="3.6.3.-" evidence="17"/>